<sequence length="164" mass="18411">MKSERLAALTQAVGFALWQLQILEGSTAQYFVLMEQAQPEMGEEKGNLLVEKAQRNTFGASISQLVKTKNLPECLLTRFQALLKERNWLVHSSRTSSQKALIDDASFITLSERLEAIVEEAGKLLKEISSQSQKFVIEKGVSMETIESKTAQILAEWQDHTTPQ</sequence>
<evidence type="ECO:0008006" key="3">
    <source>
        <dbReference type="Google" id="ProtNLM"/>
    </source>
</evidence>
<accession>A0ABX8F0Q5</accession>
<gene>
    <name evidence="1" type="ORF">KJF94_00665</name>
</gene>
<protein>
    <recommendedName>
        <fullName evidence="3">HEPN AbiU2-like domain-containing protein</fullName>
    </recommendedName>
</protein>
<organism evidence="1 2">
    <name type="scientific">Pseudomonas hormoni</name>
    <dbReference type="NCBI Taxonomy" id="3093767"/>
    <lineage>
        <taxon>Bacteria</taxon>
        <taxon>Pseudomonadati</taxon>
        <taxon>Pseudomonadota</taxon>
        <taxon>Gammaproteobacteria</taxon>
        <taxon>Pseudomonadales</taxon>
        <taxon>Pseudomonadaceae</taxon>
        <taxon>Pseudomonas</taxon>
    </lineage>
</organism>
<keyword evidence="2" id="KW-1185">Reference proteome</keyword>
<proteinExistence type="predicted"/>
<dbReference type="RefSeq" id="WP_214380622.1">
    <property type="nucleotide sequence ID" value="NZ_CP075566.1"/>
</dbReference>
<reference evidence="1 2" key="1">
    <citation type="submission" date="2021-05" db="EMBL/GenBank/DDBJ databases">
        <title>Complete genome of the cytokinin-producing biocontrol strain Pseudomonas fluorescens G20-18.</title>
        <authorList>
            <person name="Nielsen T.K."/>
            <person name="Mekureyaw M.F."/>
            <person name="Hansen L.H."/>
            <person name="Nicolaisen M.H."/>
            <person name="Roitsch T.G."/>
            <person name="Hennessy R.C."/>
        </authorList>
    </citation>
    <scope>NUCLEOTIDE SEQUENCE [LARGE SCALE GENOMIC DNA]</scope>
    <source>
        <strain evidence="1 2">G20-18</strain>
    </source>
</reference>
<evidence type="ECO:0000313" key="2">
    <source>
        <dbReference type="Proteomes" id="UP000681155"/>
    </source>
</evidence>
<name>A0ABX8F0Q5_9PSED</name>
<dbReference type="EMBL" id="CP075566">
    <property type="protein sequence ID" value="QVW24128.1"/>
    <property type="molecule type" value="Genomic_DNA"/>
</dbReference>
<dbReference type="Proteomes" id="UP000681155">
    <property type="component" value="Chromosome"/>
</dbReference>
<evidence type="ECO:0000313" key="1">
    <source>
        <dbReference type="EMBL" id="QVW24128.1"/>
    </source>
</evidence>